<evidence type="ECO:0000313" key="2">
    <source>
        <dbReference type="EMBL" id="QTF74799.1"/>
    </source>
</evidence>
<reference evidence="2" key="1">
    <citation type="submission" date="2021-02" db="EMBL/GenBank/DDBJ databases">
        <title>Complete mitochondrial DNA sequence and phylogenetic analysis of Haminoea flavescens(A. Adams, 1850).</title>
        <authorList>
            <person name="Liao X."/>
            <person name="Liu C."/>
            <person name="Li F."/>
        </authorList>
    </citation>
    <scope>NUCLEOTIDE SEQUENCE</scope>
</reference>
<dbReference type="EMBL" id="MW590258">
    <property type="protein sequence ID" value="QTF74799.1"/>
    <property type="molecule type" value="Genomic_DNA"/>
</dbReference>
<accession>A0A8A5L5M4</accession>
<name>A0A8A5L5M4_9GAST</name>
<protein>
    <submittedName>
        <fullName evidence="2">ATP synthase F0 subunit 8</fullName>
    </submittedName>
</protein>
<keyword evidence="2" id="KW-0496">Mitochondrion</keyword>
<organism evidence="2">
    <name type="scientific">Haloa japonica</name>
    <dbReference type="NCBI Taxonomy" id="674295"/>
    <lineage>
        <taxon>Eukaryota</taxon>
        <taxon>Metazoa</taxon>
        <taxon>Spiralia</taxon>
        <taxon>Lophotrochozoa</taxon>
        <taxon>Mollusca</taxon>
        <taxon>Gastropoda</taxon>
        <taxon>Heterobranchia</taxon>
        <taxon>Euthyneura</taxon>
        <taxon>Tectipleura</taxon>
        <taxon>Cephalaspidea</taxon>
        <taxon>Bulloidea</taxon>
        <taxon>Haminoeidae</taxon>
        <taxon>Haloa</taxon>
    </lineage>
</organism>
<dbReference type="RefSeq" id="YP_010239429.1">
    <property type="nucleotide sequence ID" value="NC_059879.1"/>
</dbReference>
<dbReference type="GeneID" id="69237062"/>
<sequence>MPQLSPTLGILFFIFIIGSLLVLMINLDSTPKKVKLF</sequence>
<evidence type="ECO:0000256" key="1">
    <source>
        <dbReference type="SAM" id="Phobius"/>
    </source>
</evidence>
<keyword evidence="1" id="KW-1133">Transmembrane helix</keyword>
<gene>
    <name evidence="2" type="primary">ATP8</name>
</gene>
<keyword evidence="1" id="KW-0472">Membrane</keyword>
<proteinExistence type="predicted"/>
<geneLocation type="mitochondrion" evidence="2"/>
<feature type="transmembrane region" description="Helical" evidence="1">
    <location>
        <begin position="6"/>
        <end position="27"/>
    </location>
</feature>
<keyword evidence="1" id="KW-0812">Transmembrane</keyword>
<dbReference type="AlphaFoldDB" id="A0A8A5L5M4"/>